<dbReference type="EMBL" id="LN885086">
    <property type="protein sequence ID" value="CUQ65901.1"/>
    <property type="molecule type" value="Genomic_DNA"/>
</dbReference>
<reference evidence="2" key="1">
    <citation type="submission" date="2015-09" db="EMBL/GenBank/DDBJ databases">
        <authorList>
            <person name="Daims H."/>
        </authorList>
    </citation>
    <scope>NUCLEOTIDE SEQUENCE [LARGE SCALE GENOMIC DNA]</scope>
</reference>
<protein>
    <submittedName>
        <fullName evidence="1">Uncharacterized protein</fullName>
    </submittedName>
</protein>
<keyword evidence="2" id="KW-1185">Reference proteome</keyword>
<evidence type="ECO:0000313" key="1">
    <source>
        <dbReference type="EMBL" id="CUQ65901.1"/>
    </source>
</evidence>
<proteinExistence type="predicted"/>
<dbReference type="AlphaFoldDB" id="A0A0S4KRD5"/>
<dbReference type="Proteomes" id="UP000066284">
    <property type="component" value="Chromosome 1"/>
</dbReference>
<organism evidence="1 2">
    <name type="scientific">Candidatus Nitrospira inopinata</name>
    <dbReference type="NCBI Taxonomy" id="1715989"/>
    <lineage>
        <taxon>Bacteria</taxon>
        <taxon>Pseudomonadati</taxon>
        <taxon>Nitrospirota</taxon>
        <taxon>Nitrospiria</taxon>
        <taxon>Nitrospirales</taxon>
        <taxon>Nitrospiraceae</taxon>
        <taxon>Nitrospira</taxon>
    </lineage>
</organism>
<gene>
    <name evidence="1" type="ORF">NITINOP_0926</name>
</gene>
<dbReference type="KEGG" id="nio:NITINOP_0926"/>
<evidence type="ECO:0000313" key="2">
    <source>
        <dbReference type="Proteomes" id="UP000066284"/>
    </source>
</evidence>
<sequence>MRRISLRKADRGYGSMLMAWMKLRKFRTISKVRASHWVINNYLHLLLKHARTRKTKAGTLSWLFSFAHHEWPRERFYVCLRCGMNMIVLTRKDISDLEARSLFRTSLRWVKVEADRKGYWKITGSNGKALPITSEKGLGFFLLHEPSNTSPRLRVV</sequence>
<name>A0A0S4KRD5_9BACT</name>
<accession>A0A0S4KRD5</accession>